<dbReference type="EMBL" id="KK101546">
    <property type="protein sequence ID" value="KIZ00479.1"/>
    <property type="molecule type" value="Genomic_DNA"/>
</dbReference>
<evidence type="ECO:0000313" key="3">
    <source>
        <dbReference type="Proteomes" id="UP000054498"/>
    </source>
</evidence>
<dbReference type="RefSeq" id="XP_013899498.1">
    <property type="nucleotide sequence ID" value="XM_014044044.1"/>
</dbReference>
<feature type="transmembrane region" description="Helical" evidence="1">
    <location>
        <begin position="114"/>
        <end position="132"/>
    </location>
</feature>
<dbReference type="KEGG" id="mng:MNEG_7487"/>
<sequence length="156" mass="16152">MPKASGLLSTVAPVARNGLRRSQQLARRLNAGVAAAGRHSLRMLSSAWAPPAPAAAAAAAAASAGAVAADDDRDLVCDLDWKASLTFAQEVICWHTAGAVCCVAYALTAPAALSIPYGTCIGLLFGLLLVFMRSSMKEVLYKVRPRAQSSVQEGAI</sequence>
<keyword evidence="3" id="KW-1185">Reference proteome</keyword>
<gene>
    <name evidence="2" type="ORF">MNEG_7487</name>
</gene>
<accession>A0A0D2KZ40</accession>
<keyword evidence="1" id="KW-0472">Membrane</keyword>
<proteinExistence type="predicted"/>
<reference evidence="2 3" key="1">
    <citation type="journal article" date="2013" name="BMC Genomics">
        <title>Reconstruction of the lipid metabolism for the microalga Monoraphidium neglectum from its genome sequence reveals characteristics suitable for biofuel production.</title>
        <authorList>
            <person name="Bogen C."/>
            <person name="Al-Dilaimi A."/>
            <person name="Albersmeier A."/>
            <person name="Wichmann J."/>
            <person name="Grundmann M."/>
            <person name="Rupp O."/>
            <person name="Lauersen K.J."/>
            <person name="Blifernez-Klassen O."/>
            <person name="Kalinowski J."/>
            <person name="Goesmann A."/>
            <person name="Mussgnug J.H."/>
            <person name="Kruse O."/>
        </authorList>
    </citation>
    <scope>NUCLEOTIDE SEQUENCE [LARGE SCALE GENOMIC DNA]</scope>
    <source>
        <strain evidence="2 3">SAG 48.87</strain>
    </source>
</reference>
<protein>
    <submittedName>
        <fullName evidence="2">Uncharacterized protein</fullName>
    </submittedName>
</protein>
<name>A0A0D2KZ40_9CHLO</name>
<dbReference type="AlphaFoldDB" id="A0A0D2KZ40"/>
<keyword evidence="1" id="KW-1133">Transmembrane helix</keyword>
<keyword evidence="1" id="KW-0812">Transmembrane</keyword>
<dbReference type="GeneID" id="25740363"/>
<organism evidence="2 3">
    <name type="scientific">Monoraphidium neglectum</name>
    <dbReference type="NCBI Taxonomy" id="145388"/>
    <lineage>
        <taxon>Eukaryota</taxon>
        <taxon>Viridiplantae</taxon>
        <taxon>Chlorophyta</taxon>
        <taxon>core chlorophytes</taxon>
        <taxon>Chlorophyceae</taxon>
        <taxon>CS clade</taxon>
        <taxon>Sphaeropleales</taxon>
        <taxon>Selenastraceae</taxon>
        <taxon>Monoraphidium</taxon>
    </lineage>
</organism>
<evidence type="ECO:0000256" key="1">
    <source>
        <dbReference type="SAM" id="Phobius"/>
    </source>
</evidence>
<dbReference type="STRING" id="145388.A0A0D2KZ40"/>
<evidence type="ECO:0000313" key="2">
    <source>
        <dbReference type="EMBL" id="KIZ00479.1"/>
    </source>
</evidence>
<dbReference type="Proteomes" id="UP000054498">
    <property type="component" value="Unassembled WGS sequence"/>
</dbReference>